<proteinExistence type="predicted"/>
<reference evidence="1" key="1">
    <citation type="journal article" date="2021" name="PeerJ">
        <title>Extensive microbial diversity within the chicken gut microbiome revealed by metagenomics and culture.</title>
        <authorList>
            <person name="Gilroy R."/>
            <person name="Ravi A."/>
            <person name="Getino M."/>
            <person name="Pursley I."/>
            <person name="Horton D.L."/>
            <person name="Alikhan N.F."/>
            <person name="Baker D."/>
            <person name="Gharbi K."/>
            <person name="Hall N."/>
            <person name="Watson M."/>
            <person name="Adriaenssens E.M."/>
            <person name="Foster-Nyarko E."/>
            <person name="Jarju S."/>
            <person name="Secka A."/>
            <person name="Antonio M."/>
            <person name="Oren A."/>
            <person name="Chaudhuri R.R."/>
            <person name="La Ragione R."/>
            <person name="Hildebrand F."/>
            <person name="Pallen M.J."/>
        </authorList>
    </citation>
    <scope>NUCLEOTIDE SEQUENCE</scope>
    <source>
        <strain evidence="1">CHK171-7178</strain>
    </source>
</reference>
<comment type="caution">
    <text evidence="1">The sequence shown here is derived from an EMBL/GenBank/DDBJ whole genome shotgun (WGS) entry which is preliminary data.</text>
</comment>
<accession>A0A921FYZ9</accession>
<dbReference type="Proteomes" id="UP000698173">
    <property type="component" value="Unassembled WGS sequence"/>
</dbReference>
<sequence>MRKGNYNCFSYKLKDFLHANEVVYIHHQVHSVTNKSFWVYERNILLDELLNQWASNKLVEAKGE</sequence>
<name>A0A921FYZ9_SPOPS</name>
<protein>
    <submittedName>
        <fullName evidence="1">Uncharacterized protein</fullName>
    </submittedName>
</protein>
<evidence type="ECO:0000313" key="1">
    <source>
        <dbReference type="EMBL" id="HJF32213.1"/>
    </source>
</evidence>
<organism evidence="1 2">
    <name type="scientific">Sporosarcina psychrophila</name>
    <name type="common">Bacillus psychrophilus</name>
    <dbReference type="NCBI Taxonomy" id="1476"/>
    <lineage>
        <taxon>Bacteria</taxon>
        <taxon>Bacillati</taxon>
        <taxon>Bacillota</taxon>
        <taxon>Bacilli</taxon>
        <taxon>Bacillales</taxon>
        <taxon>Caryophanaceae</taxon>
        <taxon>Sporosarcina</taxon>
    </lineage>
</organism>
<dbReference type="EMBL" id="DYWT01000175">
    <property type="protein sequence ID" value="HJF32213.1"/>
    <property type="molecule type" value="Genomic_DNA"/>
</dbReference>
<dbReference type="AlphaFoldDB" id="A0A921FYZ9"/>
<gene>
    <name evidence="1" type="ORF">K8V56_10645</name>
</gene>
<reference evidence="1" key="2">
    <citation type="submission" date="2021-09" db="EMBL/GenBank/DDBJ databases">
        <authorList>
            <person name="Gilroy R."/>
        </authorList>
    </citation>
    <scope>NUCLEOTIDE SEQUENCE</scope>
    <source>
        <strain evidence="1">CHK171-7178</strain>
    </source>
</reference>
<evidence type="ECO:0000313" key="2">
    <source>
        <dbReference type="Proteomes" id="UP000698173"/>
    </source>
</evidence>